<dbReference type="AlphaFoldDB" id="A0A3E0WF96"/>
<dbReference type="EMBL" id="NBXE01000017">
    <property type="protein sequence ID" value="RFA28144.1"/>
    <property type="molecule type" value="Genomic_DNA"/>
</dbReference>
<evidence type="ECO:0000256" key="1">
    <source>
        <dbReference type="SAM" id="SignalP"/>
    </source>
</evidence>
<reference evidence="3 4" key="1">
    <citation type="submission" date="2017-04" db="EMBL/GenBank/DDBJ databases">
        <title>Comparative genome analysis of Subtercola boreus.</title>
        <authorList>
            <person name="Cho Y.-J."/>
            <person name="Cho A."/>
            <person name="Kim O.-S."/>
            <person name="Lee J.-I."/>
        </authorList>
    </citation>
    <scope>NUCLEOTIDE SEQUENCE [LARGE SCALE GENOMIC DNA]</scope>
    <source>
        <strain evidence="3 4">P28004</strain>
    </source>
</reference>
<comment type="caution">
    <text evidence="3">The sequence shown here is derived from an EMBL/GenBank/DDBJ whole genome shotgun (WGS) entry which is preliminary data.</text>
</comment>
<dbReference type="Proteomes" id="UP000257080">
    <property type="component" value="Unassembled WGS sequence"/>
</dbReference>
<dbReference type="Pfam" id="PF22504">
    <property type="entry name" value="DUF6993"/>
    <property type="match status" value="1"/>
</dbReference>
<dbReference type="PROSITE" id="PS51257">
    <property type="entry name" value="PROKAR_LIPOPROTEIN"/>
    <property type="match status" value="1"/>
</dbReference>
<dbReference type="InterPro" id="IPR054262">
    <property type="entry name" value="DUF6993"/>
</dbReference>
<feature type="domain" description="DUF6993" evidence="2">
    <location>
        <begin position="80"/>
        <end position="160"/>
    </location>
</feature>
<proteinExistence type="predicted"/>
<protein>
    <recommendedName>
        <fullName evidence="2">DUF6993 domain-containing protein</fullName>
    </recommendedName>
</protein>
<evidence type="ECO:0000313" key="4">
    <source>
        <dbReference type="Proteomes" id="UP000257080"/>
    </source>
</evidence>
<evidence type="ECO:0000313" key="3">
    <source>
        <dbReference type="EMBL" id="RFA28144.1"/>
    </source>
</evidence>
<name>A0A3E0WF96_9MICO</name>
<dbReference type="OrthoDB" id="5125712at2"/>
<feature type="signal peptide" evidence="1">
    <location>
        <begin position="1"/>
        <end position="24"/>
    </location>
</feature>
<sequence length="166" mass="16449">MPGRLPRAILATLLTSVVAVSLVACTGGDTPSPAPVPSASASPTGVAVPTSGAAPIFVAGGSAAENLPVFDALNNATIASSAASNTTPDGKAFTSALRDGGFDVSAMQVTPDVTTVGVKADTVQFSVALGGQCLIGQYGFGEYHSLVAPLLGTGRCLVGETRTIDW</sequence>
<feature type="chain" id="PRO_5017768287" description="DUF6993 domain-containing protein" evidence="1">
    <location>
        <begin position="25"/>
        <end position="166"/>
    </location>
</feature>
<organism evidence="3 4">
    <name type="scientific">Subtercola boreus</name>
    <dbReference type="NCBI Taxonomy" id="120213"/>
    <lineage>
        <taxon>Bacteria</taxon>
        <taxon>Bacillati</taxon>
        <taxon>Actinomycetota</taxon>
        <taxon>Actinomycetes</taxon>
        <taxon>Micrococcales</taxon>
        <taxon>Microbacteriaceae</taxon>
        <taxon>Subtercola</taxon>
    </lineage>
</organism>
<evidence type="ECO:0000259" key="2">
    <source>
        <dbReference type="Pfam" id="PF22504"/>
    </source>
</evidence>
<keyword evidence="1" id="KW-0732">Signal</keyword>
<accession>A0A3E0WF96</accession>
<gene>
    <name evidence="3" type="ORF">B7R25_05380</name>
</gene>
<dbReference type="RefSeq" id="WP_116417936.1">
    <property type="nucleotide sequence ID" value="NZ_NBXC01000012.1"/>
</dbReference>